<accession>A0A383B9J0</accession>
<organism evidence="7">
    <name type="scientific">marine metagenome</name>
    <dbReference type="NCBI Taxonomy" id="408172"/>
    <lineage>
        <taxon>unclassified sequences</taxon>
        <taxon>metagenomes</taxon>
        <taxon>ecological metagenomes</taxon>
    </lineage>
</organism>
<evidence type="ECO:0000256" key="6">
    <source>
        <dbReference type="SAM" id="Phobius"/>
    </source>
</evidence>
<keyword evidence="5 6" id="KW-0472">Membrane</keyword>
<feature type="transmembrane region" description="Helical" evidence="6">
    <location>
        <begin position="169"/>
        <end position="189"/>
    </location>
</feature>
<proteinExistence type="predicted"/>
<dbReference type="GO" id="GO:0043190">
    <property type="term" value="C:ATP-binding cassette (ABC) transporter complex"/>
    <property type="evidence" value="ECO:0007669"/>
    <property type="project" value="TreeGrafter"/>
</dbReference>
<keyword evidence="2" id="KW-1003">Cell membrane</keyword>
<name>A0A383B9J0_9ZZZZ</name>
<dbReference type="PANTHER" id="PTHR33529">
    <property type="entry name" value="SLR0882 PROTEIN-RELATED"/>
    <property type="match status" value="1"/>
</dbReference>
<feature type="transmembrane region" description="Helical" evidence="6">
    <location>
        <begin position="110"/>
        <end position="131"/>
    </location>
</feature>
<dbReference type="EMBL" id="UINC01198479">
    <property type="protein sequence ID" value="SVE16450.1"/>
    <property type="molecule type" value="Genomic_DNA"/>
</dbReference>
<protein>
    <recommendedName>
        <fullName evidence="8">LptF/LptG family permease</fullName>
    </recommendedName>
</protein>
<evidence type="ECO:0000256" key="5">
    <source>
        <dbReference type="ARBA" id="ARBA00023136"/>
    </source>
</evidence>
<reference evidence="7" key="1">
    <citation type="submission" date="2018-05" db="EMBL/GenBank/DDBJ databases">
        <authorList>
            <person name="Lanie J.A."/>
            <person name="Ng W.-L."/>
            <person name="Kazmierczak K.M."/>
            <person name="Andrzejewski T.M."/>
            <person name="Davidsen T.M."/>
            <person name="Wayne K.J."/>
            <person name="Tettelin H."/>
            <person name="Glass J.I."/>
            <person name="Rusch D."/>
            <person name="Podicherti R."/>
            <person name="Tsui H.-C.T."/>
            <person name="Winkler M.E."/>
        </authorList>
    </citation>
    <scope>NUCLEOTIDE SEQUENCE</scope>
</reference>
<dbReference type="AlphaFoldDB" id="A0A383B9J0"/>
<evidence type="ECO:0000256" key="4">
    <source>
        <dbReference type="ARBA" id="ARBA00022989"/>
    </source>
</evidence>
<dbReference type="GO" id="GO:0015920">
    <property type="term" value="P:lipopolysaccharide transport"/>
    <property type="evidence" value="ECO:0007669"/>
    <property type="project" value="TreeGrafter"/>
</dbReference>
<gene>
    <name evidence="7" type="ORF">METZ01_LOCUS469304</name>
</gene>
<comment type="subcellular location">
    <subcellularLocation>
        <location evidence="1">Cell membrane</location>
        <topology evidence="1">Multi-pass membrane protein</topology>
    </subcellularLocation>
</comment>
<keyword evidence="4 6" id="KW-1133">Transmembrane helix</keyword>
<feature type="transmembrane region" description="Helical" evidence="6">
    <location>
        <begin position="138"/>
        <end position="157"/>
    </location>
</feature>
<dbReference type="InterPro" id="IPR005495">
    <property type="entry name" value="LptG/LptF_permease"/>
</dbReference>
<evidence type="ECO:0000256" key="1">
    <source>
        <dbReference type="ARBA" id="ARBA00004651"/>
    </source>
</evidence>
<evidence type="ECO:0000256" key="2">
    <source>
        <dbReference type="ARBA" id="ARBA00022475"/>
    </source>
</evidence>
<evidence type="ECO:0000313" key="7">
    <source>
        <dbReference type="EMBL" id="SVE16450.1"/>
    </source>
</evidence>
<evidence type="ECO:0008006" key="8">
    <source>
        <dbReference type="Google" id="ProtNLM"/>
    </source>
</evidence>
<keyword evidence="3 6" id="KW-0812">Transmembrane</keyword>
<dbReference type="Pfam" id="PF03739">
    <property type="entry name" value="LptF_LptG"/>
    <property type="match status" value="1"/>
</dbReference>
<feature type="non-terminal residue" evidence="7">
    <location>
        <position position="1"/>
    </location>
</feature>
<dbReference type="PANTHER" id="PTHR33529:SF6">
    <property type="entry name" value="YJGP_YJGQ FAMILY PERMEASE"/>
    <property type="match status" value="1"/>
</dbReference>
<sequence>NADEFVKNKLKNVTINQLDSKFNLKSIIISDQADIENKEWKLEKVRIFFDNGKKEILENLKVNTNFNREKLNSIFSNLTSLNLIQLINLSEDYKKLGFSSNEIKSHLLKLYSFPVLVSIMATIGSILVLSFDYKRSKFFNLSLGILSSVTIYYINYFFNLLGITEKTSILLSICSPLIILILFCSILLLRINEK</sequence>
<evidence type="ECO:0000256" key="3">
    <source>
        <dbReference type="ARBA" id="ARBA00022692"/>
    </source>
</evidence>